<dbReference type="Pfam" id="PF00575">
    <property type="entry name" value="S1"/>
    <property type="match status" value="1"/>
</dbReference>
<dbReference type="Gene3D" id="2.40.50.100">
    <property type="match status" value="1"/>
</dbReference>
<dbReference type="GO" id="GO:0003723">
    <property type="term" value="F:RNA binding"/>
    <property type="evidence" value="ECO:0007669"/>
    <property type="project" value="UniProtKB-KW"/>
</dbReference>
<dbReference type="SMART" id="SM00316">
    <property type="entry name" value="S1"/>
    <property type="match status" value="1"/>
</dbReference>
<dbReference type="SUPFAM" id="SSF50249">
    <property type="entry name" value="Nucleic acid-binding proteins"/>
    <property type="match status" value="1"/>
</dbReference>
<organism evidence="4 5">
    <name type="scientific">Candidatus Iainarchaeum sp</name>
    <dbReference type="NCBI Taxonomy" id="3101447"/>
    <lineage>
        <taxon>Archaea</taxon>
        <taxon>Candidatus Iainarchaeota</taxon>
        <taxon>Candidatus Iainarchaeia</taxon>
        <taxon>Candidatus Iainarchaeales</taxon>
        <taxon>Candidatus Iainarchaeaceae</taxon>
        <taxon>Candidatus Iainarchaeum</taxon>
    </lineage>
</organism>
<keyword evidence="2" id="KW-0694">RNA-binding</keyword>
<proteinExistence type="predicted"/>
<dbReference type="SUPFAM" id="SSF54791">
    <property type="entry name" value="Eukaryotic type KH-domain (KH-domain type I)"/>
    <property type="match status" value="1"/>
</dbReference>
<evidence type="ECO:0000256" key="1">
    <source>
        <dbReference type="ARBA" id="ARBA00022835"/>
    </source>
</evidence>
<dbReference type="Gene3D" id="2.40.50.140">
    <property type="entry name" value="Nucleic acid-binding proteins"/>
    <property type="match status" value="1"/>
</dbReference>
<keyword evidence="1" id="KW-0271">Exosome</keyword>
<dbReference type="GO" id="GO:0071034">
    <property type="term" value="P:CUT catabolic process"/>
    <property type="evidence" value="ECO:0007669"/>
    <property type="project" value="TreeGrafter"/>
</dbReference>
<dbReference type="Proteomes" id="UP000722459">
    <property type="component" value="Unassembled WGS sequence"/>
</dbReference>
<reference evidence="4" key="1">
    <citation type="journal article" date="2021" name="ISME J.">
        <title>Mercury methylation by metabolically versatile and cosmopolitan marine bacteria.</title>
        <authorList>
            <person name="Lin H."/>
            <person name="Ascher D.B."/>
            <person name="Myung Y."/>
            <person name="Lamborg C.H."/>
            <person name="Hallam S.J."/>
            <person name="Gionfriddo C.M."/>
            <person name="Holt K.E."/>
            <person name="Moreau J.W."/>
        </authorList>
    </citation>
    <scope>NUCLEOTIDE SEQUENCE</scope>
    <source>
        <strain evidence="4">SI075_bin30</strain>
    </source>
</reference>
<name>A0A8T5GDY9_9ARCH</name>
<gene>
    <name evidence="4" type="ORF">HON47_00505</name>
</gene>
<dbReference type="PROSITE" id="PS50126">
    <property type="entry name" value="S1"/>
    <property type="match status" value="1"/>
</dbReference>
<dbReference type="AlphaFoldDB" id="A0A8T5GDY9"/>
<comment type="caution">
    <text evidence="4">The sequence shown here is derived from an EMBL/GenBank/DDBJ whole genome shotgun (WGS) entry which is preliminary data.</text>
</comment>
<dbReference type="InterPro" id="IPR026699">
    <property type="entry name" value="Exosome_RNA_bind1/RRP40/RRP4"/>
</dbReference>
<dbReference type="InterPro" id="IPR054371">
    <property type="entry name" value="RRP4_N"/>
</dbReference>
<dbReference type="GO" id="GO:0000467">
    <property type="term" value="P:exonucleolytic trimming to generate mature 3'-end of 5.8S rRNA from tricistronic rRNA transcript (SSU-rRNA, 5.8S rRNA, LSU-rRNA)"/>
    <property type="evidence" value="ECO:0007669"/>
    <property type="project" value="TreeGrafter"/>
</dbReference>
<protein>
    <recommendedName>
        <fullName evidence="3">S1 motif domain-containing protein</fullName>
    </recommendedName>
</protein>
<accession>A0A8T5GDY9</accession>
<dbReference type="PANTHER" id="PTHR21321">
    <property type="entry name" value="PNAS-3 RELATED"/>
    <property type="match status" value="1"/>
</dbReference>
<dbReference type="EMBL" id="JABJNZ010000012">
    <property type="protein sequence ID" value="MBT4870040.1"/>
    <property type="molecule type" value="Genomic_DNA"/>
</dbReference>
<dbReference type="Pfam" id="PF15985">
    <property type="entry name" value="KH_6"/>
    <property type="match status" value="1"/>
</dbReference>
<evidence type="ECO:0000313" key="5">
    <source>
        <dbReference type="Proteomes" id="UP000722459"/>
    </source>
</evidence>
<feature type="domain" description="S1 motif" evidence="3">
    <location>
        <begin position="58"/>
        <end position="121"/>
    </location>
</feature>
<dbReference type="Gene3D" id="3.30.1370.10">
    <property type="entry name" value="K Homology domain, type 1"/>
    <property type="match status" value="1"/>
</dbReference>
<evidence type="ECO:0000313" key="4">
    <source>
        <dbReference type="EMBL" id="MBT4870040.1"/>
    </source>
</evidence>
<dbReference type="PANTHER" id="PTHR21321:SF4">
    <property type="entry name" value="EXOSOME COMPLEX COMPONENT RRP4"/>
    <property type="match status" value="1"/>
</dbReference>
<dbReference type="Pfam" id="PF22625">
    <property type="entry name" value="ECR1_N_2"/>
    <property type="match status" value="1"/>
</dbReference>
<evidence type="ECO:0000256" key="2">
    <source>
        <dbReference type="ARBA" id="ARBA00022884"/>
    </source>
</evidence>
<dbReference type="GO" id="GO:0071051">
    <property type="term" value="P:poly(A)-dependent snoRNA 3'-end processing"/>
    <property type="evidence" value="ECO:0007669"/>
    <property type="project" value="TreeGrafter"/>
</dbReference>
<dbReference type="GO" id="GO:0000178">
    <property type="term" value="C:exosome (RNase complex)"/>
    <property type="evidence" value="ECO:0007669"/>
    <property type="project" value="UniProtKB-KW"/>
</dbReference>
<dbReference type="InterPro" id="IPR012340">
    <property type="entry name" value="NA-bd_OB-fold"/>
</dbReference>
<dbReference type="SUPFAM" id="SSF110324">
    <property type="entry name" value="Ribosomal L27 protein-like"/>
    <property type="match status" value="1"/>
</dbReference>
<dbReference type="InterPro" id="IPR003029">
    <property type="entry name" value="S1_domain"/>
</dbReference>
<dbReference type="InterPro" id="IPR036612">
    <property type="entry name" value="KH_dom_type_1_sf"/>
</dbReference>
<dbReference type="InterPro" id="IPR004088">
    <property type="entry name" value="KH_dom_type_1"/>
</dbReference>
<dbReference type="GO" id="GO:0034475">
    <property type="term" value="P:U4 snRNA 3'-end processing"/>
    <property type="evidence" value="ECO:0007669"/>
    <property type="project" value="TreeGrafter"/>
</dbReference>
<evidence type="ECO:0000259" key="3">
    <source>
        <dbReference type="PROSITE" id="PS50126"/>
    </source>
</evidence>
<sequence>MKKIVIPGELLSEERKRLGGNVFVSDGKIYSRVLGISDDENERATVVPLEGKYNPQIEDTIIGVVSRVIHAGYIVDVNSYAESFIPRSALRNGELKVGDVIMAKVTDVNEVKEANISFPKRMFDGDIIPVTAVRTPRLIGKNGSMLELLRNGTGADVIVGKNGRIWAKGGDLELLRKVVFFIENNSYKSNLTKAVEGFFK</sequence>